<feature type="transmembrane region" description="Helical" evidence="6">
    <location>
        <begin position="24"/>
        <end position="42"/>
    </location>
</feature>
<gene>
    <name evidence="7" type="ORF">FILTAD_03030</name>
</gene>
<reference evidence="7 8" key="1">
    <citation type="submission" date="2018-11" db="EMBL/GenBank/DDBJ databases">
        <authorList>
            <person name="Criscuolo A."/>
        </authorList>
    </citation>
    <scope>NUCLEOTIDE SEQUENCE [LARGE SCALE GENOMIC DNA]</scope>
    <source>
        <strain evidence="7">ATB-66</strain>
    </source>
</reference>
<name>A0A3P5XX81_9BACL</name>
<organism evidence="7 8">
    <name type="scientific">Filibacter tadaridae</name>
    <dbReference type="NCBI Taxonomy" id="2483811"/>
    <lineage>
        <taxon>Bacteria</taxon>
        <taxon>Bacillati</taxon>
        <taxon>Bacillota</taxon>
        <taxon>Bacilli</taxon>
        <taxon>Bacillales</taxon>
        <taxon>Caryophanaceae</taxon>
        <taxon>Filibacter</taxon>
    </lineage>
</organism>
<feature type="transmembrane region" description="Helical" evidence="6">
    <location>
        <begin position="365"/>
        <end position="385"/>
    </location>
</feature>
<sequence>MTKDLKSDENLNGEPKKKLKMPHLLWIMFGLLLLASLSTYIVPAGNFGVDENGAVLGDQFEYIGHQTPVSPWKMLMLFLDGLTQSGTIIFLVLVAGATISVLLASGAIDNILNWAIYKLKDKGLGILVSAMFTLIVYIGGFAGSDALIALVPIGVIFARKLKLDPIVAIGITTFPALIGFGTGPQGLFIPQMMIDIRPYSGFGLRFIFMNFFMVIGLIYLMRYIKKIQKNEQASLMYSEGWRAQLLGQQNGDDEIIEEKLKLTSIFALLSFIVQYLVIISYSAFGGDAALLYNFIIVINILTALVIGLLTRMSLDNLGDSFAKGLASMAFIAFIIGLARVMSLILTEGNILDTIVFNLTQPLMDINKSFGTIGISLIVSLLNPLVPSATSKAAILIPIIQPIAETLGLTKQVAIQAFQFGDGFTNLISPVLGWTIGSCVAAGVSFVKWVRWVFPAVILFMLLSFVILYILTSIGWTGGAV</sequence>
<dbReference type="EMBL" id="UXAV01000061">
    <property type="protein sequence ID" value="VDC33728.1"/>
    <property type="molecule type" value="Genomic_DNA"/>
</dbReference>
<dbReference type="InterPro" id="IPR018385">
    <property type="entry name" value="C4_dicarb_anaerob_car-like"/>
</dbReference>
<evidence type="ECO:0000256" key="5">
    <source>
        <dbReference type="ARBA" id="ARBA00023136"/>
    </source>
</evidence>
<feature type="transmembrane region" description="Helical" evidence="6">
    <location>
        <begin position="426"/>
        <end position="445"/>
    </location>
</feature>
<evidence type="ECO:0000313" key="8">
    <source>
        <dbReference type="Proteomes" id="UP000270468"/>
    </source>
</evidence>
<proteinExistence type="predicted"/>
<feature type="transmembrane region" description="Helical" evidence="6">
    <location>
        <begin position="88"/>
        <end position="112"/>
    </location>
</feature>
<feature type="transmembrane region" description="Helical" evidence="6">
    <location>
        <begin position="265"/>
        <end position="284"/>
    </location>
</feature>
<feature type="transmembrane region" description="Helical" evidence="6">
    <location>
        <begin position="290"/>
        <end position="309"/>
    </location>
</feature>
<evidence type="ECO:0000256" key="1">
    <source>
        <dbReference type="ARBA" id="ARBA00004651"/>
    </source>
</evidence>
<dbReference type="OrthoDB" id="255482at2"/>
<dbReference type="GO" id="GO:0005886">
    <property type="term" value="C:plasma membrane"/>
    <property type="evidence" value="ECO:0007669"/>
    <property type="project" value="UniProtKB-SubCell"/>
</dbReference>
<evidence type="ECO:0000256" key="3">
    <source>
        <dbReference type="ARBA" id="ARBA00022692"/>
    </source>
</evidence>
<evidence type="ECO:0000256" key="4">
    <source>
        <dbReference type="ARBA" id="ARBA00022989"/>
    </source>
</evidence>
<comment type="subcellular location">
    <subcellularLocation>
        <location evidence="1">Cell membrane</location>
        <topology evidence="1">Multi-pass membrane protein</topology>
    </subcellularLocation>
</comment>
<keyword evidence="2" id="KW-1003">Cell membrane</keyword>
<keyword evidence="4 6" id="KW-1133">Transmembrane helix</keyword>
<dbReference type="RefSeq" id="WP_124071838.1">
    <property type="nucleotide sequence ID" value="NZ_CBCRXF010000033.1"/>
</dbReference>
<feature type="transmembrane region" description="Helical" evidence="6">
    <location>
        <begin position="124"/>
        <end position="157"/>
    </location>
</feature>
<keyword evidence="5 6" id="KW-0472">Membrane</keyword>
<evidence type="ECO:0000256" key="2">
    <source>
        <dbReference type="ARBA" id="ARBA00022475"/>
    </source>
</evidence>
<accession>A0A3P5XX81</accession>
<evidence type="ECO:0008006" key="9">
    <source>
        <dbReference type="Google" id="ProtNLM"/>
    </source>
</evidence>
<evidence type="ECO:0000313" key="7">
    <source>
        <dbReference type="EMBL" id="VDC33728.1"/>
    </source>
</evidence>
<feature type="transmembrane region" description="Helical" evidence="6">
    <location>
        <begin position="451"/>
        <end position="470"/>
    </location>
</feature>
<dbReference type="Pfam" id="PF03606">
    <property type="entry name" value="DcuC"/>
    <property type="match status" value="1"/>
</dbReference>
<dbReference type="AlphaFoldDB" id="A0A3P5XX81"/>
<evidence type="ECO:0000256" key="6">
    <source>
        <dbReference type="SAM" id="Phobius"/>
    </source>
</evidence>
<protein>
    <recommendedName>
        <fullName evidence="9">C4-dicarboxylate anaerobic carrier</fullName>
    </recommendedName>
</protein>
<keyword evidence="8" id="KW-1185">Reference proteome</keyword>
<feature type="transmembrane region" description="Helical" evidence="6">
    <location>
        <begin position="202"/>
        <end position="221"/>
    </location>
</feature>
<feature type="transmembrane region" description="Helical" evidence="6">
    <location>
        <begin position="321"/>
        <end position="345"/>
    </location>
</feature>
<dbReference type="Proteomes" id="UP000270468">
    <property type="component" value="Unassembled WGS sequence"/>
</dbReference>
<keyword evidence="3 6" id="KW-0812">Transmembrane</keyword>